<evidence type="ECO:0000313" key="1">
    <source>
        <dbReference type="EMBL" id="MCW6511328.1"/>
    </source>
</evidence>
<proteinExistence type="predicted"/>
<gene>
    <name evidence="1" type="ORF">M8523_25415</name>
</gene>
<dbReference type="RefSeq" id="WP_282587704.1">
    <property type="nucleotide sequence ID" value="NZ_JAMOIM010000024.1"/>
</dbReference>
<protein>
    <submittedName>
        <fullName evidence="1">Transposase</fullName>
    </submittedName>
</protein>
<name>A0AA42CL84_9HYPH</name>
<sequence>MLSRAFSAPAPADLAPASPLVPGIVALVIHLQRHVTQAIGFERLSRLMAEVFGLKSARAQSPNLQHVGAPRGATDAGRGRHRVARSSKQVIASDETTARVMGQTWWLWVLTSSTAVYHFIA</sequence>
<comment type="caution">
    <text evidence="1">The sequence shown here is derived from an EMBL/GenBank/DDBJ whole genome shotgun (WGS) entry which is preliminary data.</text>
</comment>
<dbReference type="AlphaFoldDB" id="A0AA42CL84"/>
<dbReference type="Proteomes" id="UP001165667">
    <property type="component" value="Unassembled WGS sequence"/>
</dbReference>
<dbReference type="EMBL" id="JAMOIM010000024">
    <property type="protein sequence ID" value="MCW6511328.1"/>
    <property type="molecule type" value="Genomic_DNA"/>
</dbReference>
<accession>A0AA42CL84</accession>
<keyword evidence="2" id="KW-1185">Reference proteome</keyword>
<organism evidence="1 2">
    <name type="scientific">Lichenifustis flavocetrariae</name>
    <dbReference type="NCBI Taxonomy" id="2949735"/>
    <lineage>
        <taxon>Bacteria</taxon>
        <taxon>Pseudomonadati</taxon>
        <taxon>Pseudomonadota</taxon>
        <taxon>Alphaproteobacteria</taxon>
        <taxon>Hyphomicrobiales</taxon>
        <taxon>Lichenihabitantaceae</taxon>
        <taxon>Lichenifustis</taxon>
    </lineage>
</organism>
<reference evidence="1" key="1">
    <citation type="submission" date="2022-05" db="EMBL/GenBank/DDBJ databases">
        <authorList>
            <person name="Pankratov T."/>
        </authorList>
    </citation>
    <scope>NUCLEOTIDE SEQUENCE</scope>
    <source>
        <strain evidence="1">BP6-180914</strain>
    </source>
</reference>
<evidence type="ECO:0000313" key="2">
    <source>
        <dbReference type="Proteomes" id="UP001165667"/>
    </source>
</evidence>